<protein>
    <submittedName>
        <fullName evidence="2">Uncharacterized protein</fullName>
    </submittedName>
</protein>
<keyword evidence="1" id="KW-0472">Membrane</keyword>
<keyword evidence="1" id="KW-1133">Transmembrane helix</keyword>
<dbReference type="RefSeq" id="WP_069788639.1">
    <property type="nucleotide sequence ID" value="NZ_FNOX01000003.1"/>
</dbReference>
<dbReference type="EMBL" id="FNOX01000003">
    <property type="protein sequence ID" value="SDY28172.1"/>
    <property type="molecule type" value="Genomic_DNA"/>
</dbReference>
<sequence>MSANPPATTNASSLVISLYALIPLLSLVVSGVWAYSGLDKKIELLDQRVDIVSAQIQTYQIERKEDSKRIEDKLDKISVRIDALIVRGGAK</sequence>
<evidence type="ECO:0000313" key="2">
    <source>
        <dbReference type="EMBL" id="SDY28172.1"/>
    </source>
</evidence>
<keyword evidence="1" id="KW-0812">Transmembrane</keyword>
<proteinExistence type="predicted"/>
<evidence type="ECO:0000313" key="3">
    <source>
        <dbReference type="Proteomes" id="UP000182902"/>
    </source>
</evidence>
<name>A0A1H3IKI4_9PSED</name>
<accession>A0A1H3IKI4</accession>
<evidence type="ECO:0000256" key="1">
    <source>
        <dbReference type="SAM" id="Phobius"/>
    </source>
</evidence>
<feature type="transmembrane region" description="Helical" evidence="1">
    <location>
        <begin position="12"/>
        <end position="35"/>
    </location>
</feature>
<dbReference type="AlphaFoldDB" id="A0A1H3IKI4"/>
<reference evidence="2 3" key="1">
    <citation type="submission" date="2016-10" db="EMBL/GenBank/DDBJ databases">
        <authorList>
            <person name="de Groot N.N."/>
        </authorList>
    </citation>
    <scope>NUCLEOTIDE SEQUENCE [LARGE SCALE GENOMIC DNA]</scope>
    <source>
        <strain evidence="2 3">ICMP 14252</strain>
    </source>
</reference>
<gene>
    <name evidence="2" type="ORF">SAMN05216247_103288</name>
</gene>
<dbReference type="Proteomes" id="UP000182902">
    <property type="component" value="Unassembled WGS sequence"/>
</dbReference>
<organism evidence="2 3">
    <name type="scientific">Pseudomonas salomonii</name>
    <dbReference type="NCBI Taxonomy" id="191391"/>
    <lineage>
        <taxon>Bacteria</taxon>
        <taxon>Pseudomonadati</taxon>
        <taxon>Pseudomonadota</taxon>
        <taxon>Gammaproteobacteria</taxon>
        <taxon>Pseudomonadales</taxon>
        <taxon>Pseudomonadaceae</taxon>
        <taxon>Pseudomonas</taxon>
    </lineage>
</organism>